<keyword evidence="8" id="KW-1185">Reference proteome</keyword>
<gene>
    <name evidence="7" type="ORF">ANN_26951</name>
</gene>
<comment type="subcellular location">
    <subcellularLocation>
        <location evidence="1 4">Nucleus</location>
    </subcellularLocation>
</comment>
<evidence type="ECO:0000313" key="7">
    <source>
        <dbReference type="EMBL" id="KAJ4426142.1"/>
    </source>
</evidence>
<dbReference type="PROSITE" id="PS50960">
    <property type="entry name" value="HTH_PSQ"/>
    <property type="match status" value="1"/>
</dbReference>
<dbReference type="Gene3D" id="3.30.420.10">
    <property type="entry name" value="Ribonuclease H-like superfamily/Ribonuclease H"/>
    <property type="match status" value="1"/>
</dbReference>
<dbReference type="EMBL" id="JAJSOF020000040">
    <property type="protein sequence ID" value="KAJ4426142.1"/>
    <property type="molecule type" value="Genomic_DNA"/>
</dbReference>
<name>A0ABQ8RWW4_PERAM</name>
<protein>
    <submittedName>
        <fullName evidence="7">Uncharacterized protein</fullName>
    </submittedName>
</protein>
<evidence type="ECO:0000259" key="6">
    <source>
        <dbReference type="PROSITE" id="PS51253"/>
    </source>
</evidence>
<reference evidence="7 8" key="1">
    <citation type="journal article" date="2022" name="Allergy">
        <title>Genome assembly and annotation of Periplaneta americana reveal a comprehensive cockroach allergen profile.</title>
        <authorList>
            <person name="Wang L."/>
            <person name="Xiong Q."/>
            <person name="Saelim N."/>
            <person name="Wang L."/>
            <person name="Nong W."/>
            <person name="Wan A.T."/>
            <person name="Shi M."/>
            <person name="Liu X."/>
            <person name="Cao Q."/>
            <person name="Hui J.H.L."/>
            <person name="Sookrung N."/>
            <person name="Leung T.F."/>
            <person name="Tungtrongchitr A."/>
            <person name="Tsui S.K.W."/>
        </authorList>
    </citation>
    <scope>NUCLEOTIDE SEQUENCE [LARGE SCALE GENOMIC DNA]</scope>
    <source>
        <strain evidence="7">PWHHKU_190912</strain>
    </source>
</reference>
<dbReference type="PANTHER" id="PTHR19303">
    <property type="entry name" value="TRANSPOSON"/>
    <property type="match status" value="1"/>
</dbReference>
<dbReference type="Proteomes" id="UP001148838">
    <property type="component" value="Unassembled WGS sequence"/>
</dbReference>
<dbReference type="Gene3D" id="1.10.10.60">
    <property type="entry name" value="Homeodomain-like"/>
    <property type="match status" value="1"/>
</dbReference>
<evidence type="ECO:0000256" key="4">
    <source>
        <dbReference type="PROSITE-ProRule" id="PRU00320"/>
    </source>
</evidence>
<dbReference type="InterPro" id="IPR009057">
    <property type="entry name" value="Homeodomain-like_sf"/>
</dbReference>
<sequence length="469" mass="53090">MACKRNYTSDQMAKAIEAVEEGMPTATAAKKFGVPRVTLYYKTSGKSPKVCRFGPATVLSDDEEKILVQWLLSTACLQYPVTKELLLDSVEQILKQMKRANPFTDGRPGRKWYTSFLKRHPELSERVAQNLTTARANVTEEQVRNWFSEVHKYLRDKSILDITNDPNRVFNADESAFFLQPKGGKVITKKGSKVAYSIGNDEKENLTVLMTANAAGKLAPPMAVFSYARIPSLIANSIPTTWGIGRSESGWMCGPTFYEYMTNVFYPWLIQEEIQRPIIFFIDGHVSHMTLNLSQICSENGIELIALFPNSTHLLQPMDVAVFGPLKKKWKVSVKKWRLANYGNKLKKENFGPVMSEAIQCITEQPIQNGFKSCGLCPFSVANVNFNKIAPKDCEVSVPVVSSVACRSEFNLKDWLSFLESNIPEDKMAEFRNSYDKNDWTGRIEDTSLFLLWKTMTQQLDSDNQTNRS</sequence>
<keyword evidence="2 4" id="KW-0238">DNA-binding</keyword>
<feature type="DNA-binding region" description="H-T-H motif" evidence="4">
    <location>
        <begin position="25"/>
        <end position="45"/>
    </location>
</feature>
<dbReference type="InterPro" id="IPR004875">
    <property type="entry name" value="DDE_SF_endonuclease_dom"/>
</dbReference>
<keyword evidence="3 4" id="KW-0539">Nucleus</keyword>
<dbReference type="InterPro" id="IPR006600">
    <property type="entry name" value="HTH_CenpB_DNA-bd_dom"/>
</dbReference>
<evidence type="ECO:0000256" key="2">
    <source>
        <dbReference type="ARBA" id="ARBA00023125"/>
    </source>
</evidence>
<evidence type="ECO:0000259" key="5">
    <source>
        <dbReference type="PROSITE" id="PS50960"/>
    </source>
</evidence>
<feature type="domain" description="HTH psq-type" evidence="5">
    <location>
        <begin position="1"/>
        <end position="49"/>
    </location>
</feature>
<dbReference type="SUPFAM" id="SSF46689">
    <property type="entry name" value="Homeodomain-like"/>
    <property type="match status" value="1"/>
</dbReference>
<comment type="caution">
    <text evidence="7">The sequence shown here is derived from an EMBL/GenBank/DDBJ whole genome shotgun (WGS) entry which is preliminary data.</text>
</comment>
<dbReference type="InterPro" id="IPR036397">
    <property type="entry name" value="RNaseH_sf"/>
</dbReference>
<feature type="domain" description="HTH CENPB-type" evidence="6">
    <location>
        <begin position="51"/>
        <end position="126"/>
    </location>
</feature>
<evidence type="ECO:0000256" key="1">
    <source>
        <dbReference type="ARBA" id="ARBA00004123"/>
    </source>
</evidence>
<dbReference type="Pfam" id="PF05225">
    <property type="entry name" value="HTH_psq"/>
    <property type="match status" value="1"/>
</dbReference>
<evidence type="ECO:0000313" key="8">
    <source>
        <dbReference type="Proteomes" id="UP001148838"/>
    </source>
</evidence>
<accession>A0ABQ8RWW4</accession>
<dbReference type="Pfam" id="PF03184">
    <property type="entry name" value="DDE_1"/>
    <property type="match status" value="1"/>
</dbReference>
<dbReference type="PROSITE" id="PS51253">
    <property type="entry name" value="HTH_CENPB"/>
    <property type="match status" value="1"/>
</dbReference>
<evidence type="ECO:0000256" key="3">
    <source>
        <dbReference type="ARBA" id="ARBA00023242"/>
    </source>
</evidence>
<dbReference type="InterPro" id="IPR007889">
    <property type="entry name" value="HTH_Psq"/>
</dbReference>
<dbReference type="PANTHER" id="PTHR19303:SF74">
    <property type="entry name" value="POGO TRANSPOSABLE ELEMENT WITH KRAB DOMAIN"/>
    <property type="match status" value="1"/>
</dbReference>
<dbReference type="Pfam" id="PF03221">
    <property type="entry name" value="HTH_Tnp_Tc5"/>
    <property type="match status" value="1"/>
</dbReference>
<dbReference type="SMART" id="SM00674">
    <property type="entry name" value="CENPB"/>
    <property type="match status" value="1"/>
</dbReference>
<organism evidence="7 8">
    <name type="scientific">Periplaneta americana</name>
    <name type="common">American cockroach</name>
    <name type="synonym">Blatta americana</name>
    <dbReference type="NCBI Taxonomy" id="6978"/>
    <lineage>
        <taxon>Eukaryota</taxon>
        <taxon>Metazoa</taxon>
        <taxon>Ecdysozoa</taxon>
        <taxon>Arthropoda</taxon>
        <taxon>Hexapoda</taxon>
        <taxon>Insecta</taxon>
        <taxon>Pterygota</taxon>
        <taxon>Neoptera</taxon>
        <taxon>Polyneoptera</taxon>
        <taxon>Dictyoptera</taxon>
        <taxon>Blattodea</taxon>
        <taxon>Blattoidea</taxon>
        <taxon>Blattidae</taxon>
        <taxon>Blattinae</taxon>
        <taxon>Periplaneta</taxon>
    </lineage>
</organism>
<proteinExistence type="predicted"/>
<dbReference type="InterPro" id="IPR050863">
    <property type="entry name" value="CenT-Element_Derived"/>
</dbReference>